<evidence type="ECO:0000259" key="2">
    <source>
        <dbReference type="SMART" id="SM00849"/>
    </source>
</evidence>
<dbReference type="PANTHER" id="PTHR42951">
    <property type="entry name" value="METALLO-BETA-LACTAMASE DOMAIN-CONTAINING"/>
    <property type="match status" value="1"/>
</dbReference>
<protein>
    <submittedName>
        <fullName evidence="3">MBL fold metallo-hydrolase</fullName>
    </submittedName>
</protein>
<dbReference type="GO" id="GO:0016787">
    <property type="term" value="F:hydrolase activity"/>
    <property type="evidence" value="ECO:0007669"/>
    <property type="project" value="UniProtKB-KW"/>
</dbReference>
<evidence type="ECO:0000256" key="1">
    <source>
        <dbReference type="SAM" id="SignalP"/>
    </source>
</evidence>
<accession>A0A2A4T433</accession>
<feature type="chain" id="PRO_5012562679" evidence="1">
    <location>
        <begin position="25"/>
        <end position="343"/>
    </location>
</feature>
<comment type="caution">
    <text evidence="3">The sequence shown here is derived from an EMBL/GenBank/DDBJ whole genome shotgun (WGS) entry which is preliminary data.</text>
</comment>
<dbReference type="AlphaFoldDB" id="A0A2A4T433"/>
<dbReference type="PROSITE" id="PS51257">
    <property type="entry name" value="PROKAR_LIPOPROTEIN"/>
    <property type="match status" value="1"/>
</dbReference>
<dbReference type="CDD" id="cd16276">
    <property type="entry name" value="metallo-hydrolase-like_MBL-fold"/>
    <property type="match status" value="1"/>
</dbReference>
<dbReference type="EMBL" id="NVSR01000040">
    <property type="protein sequence ID" value="PCI28154.1"/>
    <property type="molecule type" value="Genomic_DNA"/>
</dbReference>
<sequence>MKRSNRKTVLMKLLMLVLVSGMIACTQTKKEPMDKKMKMHAPIPQAAFGPTPSKKGYHVEEIGSGLYWVTEGVYQVMFLTTGEGVIVVDAPPNIGKNILAAIKETTDEPITHVIYSHAHADHLAAASMYPKDAIYIAHEATATRLSQDTPFPYGQFVGGGPVPPPTVTFDDTYTLVVGNQILELAYNGPAHIPGNLFIYAPKQKVLMVIDVIFPGWTPFKWLAVAETVPAFVAAHDWILSYEFETLISGHVGRLGTRKDVEVQKEYILDIQTNAAKAMQIVDFNAIAKKVGYSNIWLLFDTYLNAVDRKCAEMTEKKWIGKLAAVDVFTLSHCEKMVESLRID</sequence>
<name>A0A2A4T433_9DELT</name>
<dbReference type="SUPFAM" id="SSF56281">
    <property type="entry name" value="Metallo-hydrolase/oxidoreductase"/>
    <property type="match status" value="1"/>
</dbReference>
<dbReference type="InterPro" id="IPR001279">
    <property type="entry name" value="Metallo-B-lactamas"/>
</dbReference>
<feature type="signal peptide" evidence="1">
    <location>
        <begin position="1"/>
        <end position="24"/>
    </location>
</feature>
<evidence type="ECO:0000313" key="3">
    <source>
        <dbReference type="EMBL" id="PCI28154.1"/>
    </source>
</evidence>
<dbReference type="Pfam" id="PF00753">
    <property type="entry name" value="Lactamase_B"/>
    <property type="match status" value="1"/>
</dbReference>
<evidence type="ECO:0000313" key="4">
    <source>
        <dbReference type="Proteomes" id="UP000218113"/>
    </source>
</evidence>
<gene>
    <name evidence="3" type="ORF">COB67_07025</name>
</gene>
<dbReference type="Proteomes" id="UP000218113">
    <property type="component" value="Unassembled WGS sequence"/>
</dbReference>
<reference evidence="4" key="1">
    <citation type="submission" date="2017-08" db="EMBL/GenBank/DDBJ databases">
        <title>A dynamic microbial community with high functional redundancy inhabits the cold, oxic subseafloor aquifer.</title>
        <authorList>
            <person name="Tully B.J."/>
            <person name="Wheat C.G."/>
            <person name="Glazer B.T."/>
            <person name="Huber J.A."/>
        </authorList>
    </citation>
    <scope>NUCLEOTIDE SEQUENCE [LARGE SCALE GENOMIC DNA]</scope>
</reference>
<organism evidence="3 4">
    <name type="scientific">SAR324 cluster bacterium</name>
    <dbReference type="NCBI Taxonomy" id="2024889"/>
    <lineage>
        <taxon>Bacteria</taxon>
        <taxon>Deltaproteobacteria</taxon>
        <taxon>SAR324 cluster</taxon>
    </lineage>
</organism>
<keyword evidence="3" id="KW-0378">Hydrolase</keyword>
<feature type="domain" description="Metallo-beta-lactamase" evidence="2">
    <location>
        <begin position="73"/>
        <end position="250"/>
    </location>
</feature>
<proteinExistence type="predicted"/>
<dbReference type="PANTHER" id="PTHR42951:SF4">
    <property type="entry name" value="ACYL-COENZYME A THIOESTERASE MBLAC2"/>
    <property type="match status" value="1"/>
</dbReference>
<dbReference type="Gene3D" id="3.60.15.10">
    <property type="entry name" value="Ribonuclease Z/Hydroxyacylglutathione hydrolase-like"/>
    <property type="match status" value="1"/>
</dbReference>
<keyword evidence="1" id="KW-0732">Signal</keyword>
<dbReference type="InterPro" id="IPR050855">
    <property type="entry name" value="NDM-1-like"/>
</dbReference>
<dbReference type="InterPro" id="IPR036866">
    <property type="entry name" value="RibonucZ/Hydroxyglut_hydro"/>
</dbReference>
<dbReference type="SMART" id="SM00849">
    <property type="entry name" value="Lactamase_B"/>
    <property type="match status" value="1"/>
</dbReference>